<evidence type="ECO:0000256" key="3">
    <source>
        <dbReference type="ARBA" id="ARBA00022801"/>
    </source>
</evidence>
<comment type="caution">
    <text evidence="5">The sequence shown here is derived from an EMBL/GenBank/DDBJ whole genome shotgun (WGS) entry which is preliminary data.</text>
</comment>
<protein>
    <submittedName>
        <fullName evidence="5">HAD family hydrolase</fullName>
    </submittedName>
</protein>
<dbReference type="Pfam" id="PF00702">
    <property type="entry name" value="Hydrolase"/>
    <property type="match status" value="1"/>
</dbReference>
<dbReference type="InterPro" id="IPR051400">
    <property type="entry name" value="HAD-like_hydrolase"/>
</dbReference>
<dbReference type="PANTHER" id="PTHR46470:SF2">
    <property type="entry name" value="GLYCERALDEHYDE 3-PHOSPHATE PHOSPHATASE"/>
    <property type="match status" value="1"/>
</dbReference>
<keyword evidence="6" id="KW-1185">Reference proteome</keyword>
<dbReference type="SUPFAM" id="SSF56784">
    <property type="entry name" value="HAD-like"/>
    <property type="match status" value="1"/>
</dbReference>
<dbReference type="Gene3D" id="1.20.120.710">
    <property type="entry name" value="Haloacid dehalogenase hydrolase-like domain"/>
    <property type="match status" value="1"/>
</dbReference>
<name>A0ABS8DHL5_9FIRM</name>
<dbReference type="SFLD" id="SFLDG01129">
    <property type="entry name" value="C1.5:_HAD__Beta-PGM__Phosphata"/>
    <property type="match status" value="1"/>
</dbReference>
<dbReference type="InterPro" id="IPR006439">
    <property type="entry name" value="HAD-SF_hydro_IA"/>
</dbReference>
<proteinExistence type="predicted"/>
<dbReference type="EMBL" id="JAJCIS010000003">
    <property type="protein sequence ID" value="MCB7387279.1"/>
    <property type="molecule type" value="Genomic_DNA"/>
</dbReference>
<gene>
    <name evidence="5" type="ORF">LIZ65_08255</name>
</gene>
<dbReference type="NCBIfam" id="TIGR01549">
    <property type="entry name" value="HAD-SF-IA-v1"/>
    <property type="match status" value="1"/>
</dbReference>
<dbReference type="InterPro" id="IPR023214">
    <property type="entry name" value="HAD_sf"/>
</dbReference>
<keyword evidence="4" id="KW-0460">Magnesium</keyword>
<evidence type="ECO:0000256" key="4">
    <source>
        <dbReference type="ARBA" id="ARBA00022842"/>
    </source>
</evidence>
<evidence type="ECO:0000256" key="1">
    <source>
        <dbReference type="ARBA" id="ARBA00001946"/>
    </source>
</evidence>
<evidence type="ECO:0000313" key="5">
    <source>
        <dbReference type="EMBL" id="MCB7387279.1"/>
    </source>
</evidence>
<keyword evidence="3 5" id="KW-0378">Hydrolase</keyword>
<reference evidence="5 6" key="1">
    <citation type="submission" date="2021-10" db="EMBL/GenBank/DDBJ databases">
        <title>Collection of gut derived symbiotic bacterial strains cultured from healthy donors.</title>
        <authorList>
            <person name="Lin H."/>
            <person name="Littmann E."/>
            <person name="Kohout C."/>
            <person name="Pamer E.G."/>
        </authorList>
    </citation>
    <scope>NUCLEOTIDE SEQUENCE [LARGE SCALE GENOMIC DNA]</scope>
    <source>
        <strain evidence="5 6">DFI.1.165</strain>
    </source>
</reference>
<evidence type="ECO:0000256" key="2">
    <source>
        <dbReference type="ARBA" id="ARBA00022723"/>
    </source>
</evidence>
<accession>A0ABS8DHL5</accession>
<dbReference type="SFLD" id="SFLDS00003">
    <property type="entry name" value="Haloacid_Dehalogenase"/>
    <property type="match status" value="1"/>
</dbReference>
<dbReference type="Proteomes" id="UP001299546">
    <property type="component" value="Unassembled WGS sequence"/>
</dbReference>
<dbReference type="GO" id="GO:0016787">
    <property type="term" value="F:hydrolase activity"/>
    <property type="evidence" value="ECO:0007669"/>
    <property type="project" value="UniProtKB-KW"/>
</dbReference>
<dbReference type="InterPro" id="IPR036412">
    <property type="entry name" value="HAD-like_sf"/>
</dbReference>
<dbReference type="Gene3D" id="3.40.50.1000">
    <property type="entry name" value="HAD superfamily/HAD-like"/>
    <property type="match status" value="1"/>
</dbReference>
<organism evidence="5 6">
    <name type="scientific">Bariatricus massiliensis</name>
    <dbReference type="NCBI Taxonomy" id="1745713"/>
    <lineage>
        <taxon>Bacteria</taxon>
        <taxon>Bacillati</taxon>
        <taxon>Bacillota</taxon>
        <taxon>Clostridia</taxon>
        <taxon>Lachnospirales</taxon>
        <taxon>Lachnospiraceae</taxon>
        <taxon>Bariatricus</taxon>
    </lineage>
</organism>
<keyword evidence="2" id="KW-0479">Metal-binding</keyword>
<sequence>MPAILFDMDDTLYNLMMPFETACRKMLGNRFDSLMEPLFLAHRMHSDEVFEASRNGEITMDEMYIYRIQKAMEDFGFSISAEEALNFQRIYAEEQNRIWMSDTVREMLEFIKARGIPMGMITNGPEEHQWRKIVTLGADCYVPREYAIISGGAGAAKPDIRIFEYAEEAMELRKEDTWFVGDSYENDIVGAVRAGWHAVWFNRRGRHIPEERPKPDYTVESEQELFMIIKQICATQSYLRPLL</sequence>
<evidence type="ECO:0000313" key="6">
    <source>
        <dbReference type="Proteomes" id="UP001299546"/>
    </source>
</evidence>
<dbReference type="RefSeq" id="WP_066734164.1">
    <property type="nucleotide sequence ID" value="NZ_JAJCIQ010000003.1"/>
</dbReference>
<dbReference type="PRINTS" id="PR00413">
    <property type="entry name" value="HADHALOGNASE"/>
</dbReference>
<comment type="cofactor">
    <cofactor evidence="1">
        <name>Mg(2+)</name>
        <dbReference type="ChEBI" id="CHEBI:18420"/>
    </cofactor>
</comment>
<dbReference type="PANTHER" id="PTHR46470">
    <property type="entry name" value="N-ACYLNEURAMINATE-9-PHOSPHATASE"/>
    <property type="match status" value="1"/>
</dbReference>